<evidence type="ECO:0000256" key="1">
    <source>
        <dbReference type="ARBA" id="ARBA00003314"/>
    </source>
</evidence>
<keyword evidence="12" id="KW-1185">Reference proteome</keyword>
<dbReference type="GO" id="GO:0005737">
    <property type="term" value="C:cytoplasm"/>
    <property type="evidence" value="ECO:0007669"/>
    <property type="project" value="UniProtKB-SubCell"/>
</dbReference>
<dbReference type="PROSITE" id="PS50817">
    <property type="entry name" value="INTEIN_N_TER"/>
    <property type="match status" value="1"/>
</dbReference>
<dbReference type="InterPro" id="IPR006141">
    <property type="entry name" value="Intein_N"/>
</dbReference>
<keyword evidence="8" id="KW-0963">Cytoplasm</keyword>
<dbReference type="Pfam" id="PF09334">
    <property type="entry name" value="tRNA-synt_1g"/>
    <property type="match status" value="2"/>
</dbReference>
<dbReference type="InterPro" id="IPR023457">
    <property type="entry name" value="Met-tRNA_synth_2"/>
</dbReference>
<dbReference type="PRINTS" id="PR01041">
    <property type="entry name" value="TRNASYNTHMET"/>
</dbReference>
<comment type="similarity">
    <text evidence="8">Belongs to the class-I aminoacyl-tRNA synthetase family. MetG type 2A subfamily.</text>
</comment>
<keyword evidence="8" id="KW-0862">Zinc</keyword>
<feature type="binding site" evidence="8">
    <location>
        <position position="144"/>
    </location>
    <ligand>
        <name>Zn(2+)</name>
        <dbReference type="ChEBI" id="CHEBI:29105"/>
    </ligand>
</feature>
<comment type="subunit">
    <text evidence="8">Monomer.</text>
</comment>
<dbReference type="GO" id="GO:0006431">
    <property type="term" value="P:methionyl-tRNA aminoacylation"/>
    <property type="evidence" value="ECO:0007669"/>
    <property type="project" value="UniProtKB-UniRule"/>
</dbReference>
<dbReference type="InterPro" id="IPR009080">
    <property type="entry name" value="tRNAsynth_Ia_anticodon-bd"/>
</dbReference>
<dbReference type="EMBL" id="LT670846">
    <property type="protein sequence ID" value="SHK39013.1"/>
    <property type="molecule type" value="Genomic_DNA"/>
</dbReference>
<keyword evidence="3 8" id="KW-0547">Nucleotide-binding</keyword>
<reference evidence="11 12" key="1">
    <citation type="submission" date="2016-11" db="EMBL/GenBank/DDBJ databases">
        <authorList>
            <person name="Jaros S."/>
            <person name="Januszkiewicz K."/>
            <person name="Wedrychowicz H."/>
        </authorList>
    </citation>
    <scope>NUCLEOTIDE SEQUENCE [LARGE SCALE GENOMIC DNA]</scope>
    <source>
        <strain evidence="11 12">DSM 19557</strain>
    </source>
</reference>
<comment type="subcellular location">
    <subcellularLocation>
        <location evidence="8">Cytoplasm</location>
    </subcellularLocation>
</comment>
<dbReference type="Gene3D" id="2.170.220.10">
    <property type="match status" value="1"/>
</dbReference>
<feature type="short sequence motif" description="'KMSKS' region" evidence="8">
    <location>
        <begin position="290"/>
        <end position="294"/>
    </location>
</feature>
<feature type="domain" description="Methionyl-tRNA synthetase anticodon-binding" evidence="10">
    <location>
        <begin position="378"/>
        <end position="460"/>
    </location>
</feature>
<keyword evidence="4 8" id="KW-0067">ATP-binding</keyword>
<evidence type="ECO:0000256" key="5">
    <source>
        <dbReference type="ARBA" id="ARBA00022917"/>
    </source>
</evidence>
<dbReference type="OrthoDB" id="9810191at2"/>
<dbReference type="FunFam" id="2.170.220.10:FF:000001">
    <property type="entry name" value="methionine--tRNA ligase, mitochondrial"/>
    <property type="match status" value="1"/>
</dbReference>
<dbReference type="PANTHER" id="PTHR43326">
    <property type="entry name" value="METHIONYL-TRNA SYNTHETASE"/>
    <property type="match status" value="1"/>
</dbReference>
<evidence type="ECO:0000256" key="8">
    <source>
        <dbReference type="HAMAP-Rule" id="MF_01228"/>
    </source>
</evidence>
<dbReference type="SUPFAM" id="SSF52374">
    <property type="entry name" value="Nucleotidylyl transferase"/>
    <property type="match status" value="1"/>
</dbReference>
<name>A0A1M6S2P0_9AQUI</name>
<dbReference type="Gene3D" id="3.40.50.620">
    <property type="entry name" value="HUPs"/>
    <property type="match status" value="1"/>
</dbReference>
<organism evidence="11 12">
    <name type="scientific">Thermocrinis minervae</name>
    <dbReference type="NCBI Taxonomy" id="381751"/>
    <lineage>
        <taxon>Bacteria</taxon>
        <taxon>Pseudomonadati</taxon>
        <taxon>Aquificota</taxon>
        <taxon>Aquificia</taxon>
        <taxon>Aquificales</taxon>
        <taxon>Aquificaceae</taxon>
        <taxon>Thermocrinis</taxon>
    </lineage>
</organism>
<dbReference type="AlphaFoldDB" id="A0A1M6S2P0"/>
<keyword evidence="6 8" id="KW-0030">Aminoacyl-tRNA synthetase</keyword>
<evidence type="ECO:0000256" key="3">
    <source>
        <dbReference type="ARBA" id="ARBA00022741"/>
    </source>
</evidence>
<evidence type="ECO:0000256" key="4">
    <source>
        <dbReference type="ARBA" id="ARBA00022840"/>
    </source>
</evidence>
<dbReference type="Gene3D" id="1.10.730.10">
    <property type="entry name" value="Isoleucyl-tRNA Synthetase, Domain 1"/>
    <property type="match status" value="1"/>
</dbReference>
<comment type="caution">
    <text evidence="8">Lacks conserved residue(s) required for the propagation of feature annotation.</text>
</comment>
<dbReference type="GO" id="GO:0004825">
    <property type="term" value="F:methionine-tRNA ligase activity"/>
    <property type="evidence" value="ECO:0007669"/>
    <property type="project" value="UniProtKB-UniRule"/>
</dbReference>
<protein>
    <recommendedName>
        <fullName evidence="8">Methionine--tRNA ligase</fullName>
        <ecNumber evidence="8">6.1.1.10</ecNumber>
    </recommendedName>
    <alternativeName>
        <fullName evidence="8">Methionyl-tRNA synthetase</fullName>
        <shortName evidence="8">MetRS</shortName>
    </alternativeName>
</protein>
<feature type="domain" description="Methionyl/Leucyl tRNA synthetase" evidence="9">
    <location>
        <begin position="152"/>
        <end position="353"/>
    </location>
</feature>
<dbReference type="InterPro" id="IPR033911">
    <property type="entry name" value="MetRS_core"/>
</dbReference>
<dbReference type="GO" id="GO:0005524">
    <property type="term" value="F:ATP binding"/>
    <property type="evidence" value="ECO:0007669"/>
    <property type="project" value="UniProtKB-UniRule"/>
</dbReference>
<dbReference type="InterPro" id="IPR014729">
    <property type="entry name" value="Rossmann-like_a/b/a_fold"/>
</dbReference>
<keyword evidence="8" id="KW-0479">Metal-binding</keyword>
<dbReference type="InterPro" id="IPR015413">
    <property type="entry name" value="Methionyl/Leucyl_tRNA_Synth"/>
</dbReference>
<dbReference type="EC" id="6.1.1.10" evidence="8"/>
<dbReference type="GO" id="GO:0046872">
    <property type="term" value="F:metal ion binding"/>
    <property type="evidence" value="ECO:0007669"/>
    <property type="project" value="UniProtKB-KW"/>
</dbReference>
<dbReference type="NCBIfam" id="NF008900">
    <property type="entry name" value="PRK12267.1"/>
    <property type="match status" value="1"/>
</dbReference>
<dbReference type="STRING" id="381751.SAMN05444391_0856"/>
<comment type="function">
    <text evidence="1 8">Is required not only for elongation of protein synthesis but also for the initiation of all mRNA translation through initiator tRNA(fMet) aminoacylation.</text>
</comment>
<feature type="short sequence motif" description="'HIGH' region" evidence="8">
    <location>
        <begin position="11"/>
        <end position="21"/>
    </location>
</feature>
<keyword evidence="2 8" id="KW-0436">Ligase</keyword>
<dbReference type="InterPro" id="IPR014758">
    <property type="entry name" value="Met-tRNA_synth"/>
</dbReference>
<dbReference type="NCBIfam" id="TIGR00398">
    <property type="entry name" value="metG"/>
    <property type="match status" value="1"/>
</dbReference>
<feature type="binding site" evidence="8">
    <location>
        <position position="147"/>
    </location>
    <ligand>
        <name>Zn(2+)</name>
        <dbReference type="ChEBI" id="CHEBI:29105"/>
    </ligand>
</feature>
<evidence type="ECO:0000259" key="9">
    <source>
        <dbReference type="Pfam" id="PF09334"/>
    </source>
</evidence>
<dbReference type="InterPro" id="IPR041872">
    <property type="entry name" value="Anticodon_Met"/>
</dbReference>
<dbReference type="GO" id="GO:0016539">
    <property type="term" value="P:intein-mediated protein splicing"/>
    <property type="evidence" value="ECO:0007669"/>
    <property type="project" value="InterPro"/>
</dbReference>
<evidence type="ECO:0000259" key="10">
    <source>
        <dbReference type="Pfam" id="PF19303"/>
    </source>
</evidence>
<proteinExistence type="inferred from homology"/>
<keyword evidence="5 8" id="KW-0648">Protein biosynthesis</keyword>
<gene>
    <name evidence="8" type="primary">metG</name>
    <name evidence="11" type="ORF">SAMN05444391_0856</name>
</gene>
<feature type="binding site" evidence="8">
    <location>
        <position position="129"/>
    </location>
    <ligand>
        <name>Zn(2+)</name>
        <dbReference type="ChEBI" id="CHEBI:29105"/>
    </ligand>
</feature>
<evidence type="ECO:0000256" key="2">
    <source>
        <dbReference type="ARBA" id="ARBA00022598"/>
    </source>
</evidence>
<accession>A0A1M6S2P0</accession>
<dbReference type="RefSeq" id="WP_079654649.1">
    <property type="nucleotide sequence ID" value="NZ_LT670846.1"/>
</dbReference>
<dbReference type="Proteomes" id="UP000189810">
    <property type="component" value="Chromosome I"/>
</dbReference>
<evidence type="ECO:0000313" key="12">
    <source>
        <dbReference type="Proteomes" id="UP000189810"/>
    </source>
</evidence>
<dbReference type="PANTHER" id="PTHR43326:SF1">
    <property type="entry name" value="METHIONINE--TRNA LIGASE, MITOCHONDRIAL"/>
    <property type="match status" value="1"/>
</dbReference>
<evidence type="ECO:0000256" key="7">
    <source>
        <dbReference type="ARBA" id="ARBA00047364"/>
    </source>
</evidence>
<dbReference type="CDD" id="cd07957">
    <property type="entry name" value="Anticodon_Ia_Met"/>
    <property type="match status" value="1"/>
</dbReference>
<dbReference type="CDD" id="cd00814">
    <property type="entry name" value="MetRS_core"/>
    <property type="match status" value="1"/>
</dbReference>
<feature type="binding site" evidence="8">
    <location>
        <position position="126"/>
    </location>
    <ligand>
        <name>Zn(2+)</name>
        <dbReference type="ChEBI" id="CHEBI:29105"/>
    </ligand>
</feature>
<dbReference type="SUPFAM" id="SSF47323">
    <property type="entry name" value="Anticodon-binding domain of a subclass of class I aminoacyl-tRNA synthetases"/>
    <property type="match status" value="1"/>
</dbReference>
<comment type="cofactor">
    <cofactor evidence="8">
        <name>Zn(2+)</name>
        <dbReference type="ChEBI" id="CHEBI:29105"/>
    </cofactor>
    <text evidence="8">Binds 1 zinc ion per subunit.</text>
</comment>
<dbReference type="Pfam" id="PF19303">
    <property type="entry name" value="Anticodon_3"/>
    <property type="match status" value="1"/>
</dbReference>
<evidence type="ECO:0000256" key="6">
    <source>
        <dbReference type="ARBA" id="ARBA00023146"/>
    </source>
</evidence>
<evidence type="ECO:0000313" key="11">
    <source>
        <dbReference type="EMBL" id="SHK39013.1"/>
    </source>
</evidence>
<comment type="catalytic activity">
    <reaction evidence="7 8">
        <text>tRNA(Met) + L-methionine + ATP = L-methionyl-tRNA(Met) + AMP + diphosphate</text>
        <dbReference type="Rhea" id="RHEA:13481"/>
        <dbReference type="Rhea" id="RHEA-COMP:9667"/>
        <dbReference type="Rhea" id="RHEA-COMP:9698"/>
        <dbReference type="ChEBI" id="CHEBI:30616"/>
        <dbReference type="ChEBI" id="CHEBI:33019"/>
        <dbReference type="ChEBI" id="CHEBI:57844"/>
        <dbReference type="ChEBI" id="CHEBI:78442"/>
        <dbReference type="ChEBI" id="CHEBI:78530"/>
        <dbReference type="ChEBI" id="CHEBI:456215"/>
        <dbReference type="EC" id="6.1.1.10"/>
    </reaction>
</comment>
<sequence>MEKFYVTTPIYYVNDVPHIGHAYTTIAADTLARYYRLRGFDVFFLTGTDEHGLKIQKAAEEKGIHPKELVDQNAQNFINLWKELNISFDHFIRTTDPYHVKFVQEVFRISYERGDIYLGEYEGWYCVGCEEFKSEAELLEGNVCPTHLKPCEYIKEPSYFFRLSKYQDRLLELYESQKEFVLPSYRFNEVVSFVRQGLKDLSVTRPRQRVRWGIQVPFDPDHTIYVWFDALFNYVSAVEGKHYWPADLHLVGKDILRFHAVYWPAFLMSTGYELPRKVFAHGWWKVEGHKMSKSLGNVVHPLDLVRTYGLDEIRYFLLRDMPFGDDGDLRRDSIIKRLSGELANEIGNLFSRVWSMDLKYLGGSVSGQKDIQYQTLALDVVESYHRSMQRVDFYNALEEVLRLSSFLNKYVDQQAPWTLAKTDQEKLQKVLYTLTDGVFLLICLLYPFMPGKMQRALENLGGIQIPTQMGPYTYSQYTVKEKLVLFPRPE</sequence>
<feature type="domain" description="Methionyl/Leucyl tRNA synthetase" evidence="9">
    <location>
        <begin position="4"/>
        <end position="146"/>
    </location>
</feature>
<dbReference type="HAMAP" id="MF_01228">
    <property type="entry name" value="Met_tRNA_synth_type2"/>
    <property type="match status" value="1"/>
</dbReference>